<evidence type="ECO:0000313" key="2">
    <source>
        <dbReference type="Proteomes" id="UP000010366"/>
    </source>
</evidence>
<evidence type="ECO:0000313" key="1">
    <source>
        <dbReference type="EMBL" id="AFY97112.1"/>
    </source>
</evidence>
<keyword evidence="2" id="KW-1185">Reference proteome</keyword>
<organism evidence="1 2">
    <name type="scientific">Chamaesiphon minutus (strain ATCC 27169 / PCC 6605)</name>
    <dbReference type="NCBI Taxonomy" id="1173020"/>
    <lineage>
        <taxon>Bacteria</taxon>
        <taxon>Bacillati</taxon>
        <taxon>Cyanobacteriota</taxon>
        <taxon>Cyanophyceae</taxon>
        <taxon>Gomontiellales</taxon>
        <taxon>Chamaesiphonaceae</taxon>
        <taxon>Chamaesiphon</taxon>
    </lineage>
</organism>
<reference evidence="1 2" key="1">
    <citation type="submission" date="2012-05" db="EMBL/GenBank/DDBJ databases">
        <title>Noncontiguous Finished plasmid 1 of genome of Chamaesiphon sp. PCC 6605.</title>
        <authorList>
            <consortium name="US DOE Joint Genome Institute"/>
            <person name="Gugger M."/>
            <person name="Coursin T."/>
            <person name="Rippka R."/>
            <person name="Tandeau De Marsac N."/>
            <person name="Huntemann M."/>
            <person name="Wei C.-L."/>
            <person name="Han J."/>
            <person name="Detter J.C."/>
            <person name="Han C."/>
            <person name="Tapia R."/>
            <person name="Chen A."/>
            <person name="Kyrpides N."/>
            <person name="Mavromatis K."/>
            <person name="Markowitz V."/>
            <person name="Szeto E."/>
            <person name="Ivanova N."/>
            <person name="Pagani I."/>
            <person name="Pati A."/>
            <person name="Goodwin L."/>
            <person name="Nordberg H.P."/>
            <person name="Cantor M.N."/>
            <person name="Hua S.X."/>
            <person name="Woyke T."/>
            <person name="Kerfeld C.A."/>
        </authorList>
    </citation>
    <scope>NUCLEOTIDE SEQUENCE [LARGE SCALE GENOMIC DNA]</scope>
    <source>
        <strain evidence="2">ATCC 27169 / PCC 6605</strain>
        <plasmid evidence="2">Plasmid pCHA6605.01</plasmid>
    </source>
</reference>
<dbReference type="KEGG" id="cmp:Cha6605_6286"/>
<dbReference type="Proteomes" id="UP000010366">
    <property type="component" value="Plasmid pCHA6605.01"/>
</dbReference>
<name>K9UPU9_CHAP6</name>
<sequence length="96" mass="10651" precursor="true">MSAINQALFPLLLFIAYFLIAIQFLPQPSTAMVYDRIKIVEDRSTPLVETIQGNDLTNDLAAAVICREWLQTQSLANLKAIASELCITPIGDKRSN</sequence>
<gene>
    <name evidence="1" type="ORF">Cha6605_6286</name>
</gene>
<dbReference type="HOGENOM" id="CLU_2354658_0_0_3"/>
<keyword evidence="1" id="KW-0614">Plasmid</keyword>
<dbReference type="RefSeq" id="WP_015328996.1">
    <property type="nucleotide sequence ID" value="NC_020053.1"/>
</dbReference>
<proteinExistence type="predicted"/>
<dbReference type="AlphaFoldDB" id="K9UPU9"/>
<accession>K9UPU9</accession>
<geneLocation type="plasmid" evidence="1 2">
    <name>pCHA6605.01</name>
</geneLocation>
<protein>
    <submittedName>
        <fullName evidence="1">Uncharacterized protein</fullName>
    </submittedName>
</protein>
<dbReference type="EMBL" id="CP003601">
    <property type="protein sequence ID" value="AFY97112.1"/>
    <property type="molecule type" value="Genomic_DNA"/>
</dbReference>